<reference evidence="2" key="1">
    <citation type="submission" date="2024-07" db="EMBL/GenBank/DDBJ databases">
        <title>Two chromosome-level genome assemblies of Korean endemic species Abeliophyllum distichum and Forsythia ovata (Oleaceae).</title>
        <authorList>
            <person name="Jang H."/>
        </authorList>
    </citation>
    <scope>NUCLEOTIDE SEQUENCE [LARGE SCALE GENOMIC DNA]</scope>
</reference>
<organism evidence="1 2">
    <name type="scientific">Forsythia ovata</name>
    <dbReference type="NCBI Taxonomy" id="205694"/>
    <lineage>
        <taxon>Eukaryota</taxon>
        <taxon>Viridiplantae</taxon>
        <taxon>Streptophyta</taxon>
        <taxon>Embryophyta</taxon>
        <taxon>Tracheophyta</taxon>
        <taxon>Spermatophyta</taxon>
        <taxon>Magnoliopsida</taxon>
        <taxon>eudicotyledons</taxon>
        <taxon>Gunneridae</taxon>
        <taxon>Pentapetalae</taxon>
        <taxon>asterids</taxon>
        <taxon>lamiids</taxon>
        <taxon>Lamiales</taxon>
        <taxon>Oleaceae</taxon>
        <taxon>Forsythieae</taxon>
        <taxon>Forsythia</taxon>
    </lineage>
</organism>
<name>A0ABD1WTV1_9LAMI</name>
<dbReference type="EMBL" id="JBFOLJ010000002">
    <property type="protein sequence ID" value="KAL2553137.1"/>
    <property type="molecule type" value="Genomic_DNA"/>
</dbReference>
<dbReference type="Proteomes" id="UP001604277">
    <property type="component" value="Unassembled WGS sequence"/>
</dbReference>
<dbReference type="AlphaFoldDB" id="A0ABD1WTV1"/>
<evidence type="ECO:0000313" key="2">
    <source>
        <dbReference type="Proteomes" id="UP001604277"/>
    </source>
</evidence>
<accession>A0ABD1WTV1</accession>
<evidence type="ECO:0000313" key="1">
    <source>
        <dbReference type="EMBL" id="KAL2553137.1"/>
    </source>
</evidence>
<comment type="caution">
    <text evidence="1">The sequence shown here is derived from an EMBL/GenBank/DDBJ whole genome shotgun (WGS) entry which is preliminary data.</text>
</comment>
<sequence>MDMNSKEESFVMLICTLSSAALDGSSAALEFLCRTAEAALYVMNTQSIEEAMRIFTKGLEPVDRCVGDECNELMNSGEELEVSANELIIPGGNQLFTISTFAELEAVPSNMEGDSHTYPPHVRILKSIEWGGSE</sequence>
<gene>
    <name evidence="1" type="ORF">Fot_06756</name>
</gene>
<protein>
    <submittedName>
        <fullName evidence="1">Uncharacterized protein</fullName>
    </submittedName>
</protein>
<proteinExistence type="predicted"/>
<keyword evidence="2" id="KW-1185">Reference proteome</keyword>